<proteinExistence type="predicted"/>
<accession>A0A9N7U4L3</accession>
<name>A0A9N7U4L3_PLEPL</name>
<dbReference type="AlphaFoldDB" id="A0A9N7U4L3"/>
<evidence type="ECO:0000313" key="2">
    <source>
        <dbReference type="Proteomes" id="UP001153269"/>
    </source>
</evidence>
<organism evidence="1 2">
    <name type="scientific">Pleuronectes platessa</name>
    <name type="common">European plaice</name>
    <dbReference type="NCBI Taxonomy" id="8262"/>
    <lineage>
        <taxon>Eukaryota</taxon>
        <taxon>Metazoa</taxon>
        <taxon>Chordata</taxon>
        <taxon>Craniata</taxon>
        <taxon>Vertebrata</taxon>
        <taxon>Euteleostomi</taxon>
        <taxon>Actinopterygii</taxon>
        <taxon>Neopterygii</taxon>
        <taxon>Teleostei</taxon>
        <taxon>Neoteleostei</taxon>
        <taxon>Acanthomorphata</taxon>
        <taxon>Carangaria</taxon>
        <taxon>Pleuronectiformes</taxon>
        <taxon>Pleuronectoidei</taxon>
        <taxon>Pleuronectidae</taxon>
        <taxon>Pleuronectes</taxon>
    </lineage>
</organism>
<protein>
    <submittedName>
        <fullName evidence="1">Uncharacterized protein</fullName>
    </submittedName>
</protein>
<dbReference type="EMBL" id="CADEAL010000763">
    <property type="protein sequence ID" value="CAB1424899.1"/>
    <property type="molecule type" value="Genomic_DNA"/>
</dbReference>
<evidence type="ECO:0000313" key="1">
    <source>
        <dbReference type="EMBL" id="CAB1424899.1"/>
    </source>
</evidence>
<gene>
    <name evidence="1" type="ORF">PLEPLA_LOCUS12828</name>
</gene>
<keyword evidence="2" id="KW-1185">Reference proteome</keyword>
<reference evidence="1" key="1">
    <citation type="submission" date="2020-03" db="EMBL/GenBank/DDBJ databases">
        <authorList>
            <person name="Weist P."/>
        </authorList>
    </citation>
    <scope>NUCLEOTIDE SEQUENCE</scope>
</reference>
<sequence length="143" mass="16328">MPLTNNEQQVQFTFCGTSTQAQHSAIVEPWERTAGSWSALYLCQEREMKKDEEIRGRKVERARCLRSEIHLSRDGFPTESFRLCPPFSPFPGVSEWFYSCHQPHSVSAVSYLPPHLSLLESPSGQSMNLSALCFGESKYRLQL</sequence>
<dbReference type="Proteomes" id="UP001153269">
    <property type="component" value="Unassembled WGS sequence"/>
</dbReference>
<comment type="caution">
    <text evidence="1">The sequence shown here is derived from an EMBL/GenBank/DDBJ whole genome shotgun (WGS) entry which is preliminary data.</text>
</comment>